<keyword evidence="2 5" id="KW-0812">Transmembrane</keyword>
<evidence type="ECO:0000256" key="3">
    <source>
        <dbReference type="ARBA" id="ARBA00022989"/>
    </source>
</evidence>
<dbReference type="PANTHER" id="PTHR30249">
    <property type="entry name" value="PUTATIVE SEROTONIN TRANSPORTER"/>
    <property type="match status" value="1"/>
</dbReference>
<evidence type="ECO:0000256" key="5">
    <source>
        <dbReference type="SAM" id="Phobius"/>
    </source>
</evidence>
<dbReference type="GO" id="GO:0016787">
    <property type="term" value="F:hydrolase activity"/>
    <property type="evidence" value="ECO:0007669"/>
    <property type="project" value="UniProtKB-KW"/>
</dbReference>
<comment type="subcellular location">
    <subcellularLocation>
        <location evidence="1">Membrane</location>
        <topology evidence="1">Multi-pass membrane protein</topology>
    </subcellularLocation>
</comment>
<dbReference type="PANTHER" id="PTHR30249:SF16">
    <property type="entry name" value="INNER MEMBRANE PROTEIN"/>
    <property type="match status" value="1"/>
</dbReference>
<dbReference type="STRING" id="1770053.SAMN05216551_11187"/>
<evidence type="ECO:0000256" key="2">
    <source>
        <dbReference type="ARBA" id="ARBA00022692"/>
    </source>
</evidence>
<dbReference type="Proteomes" id="UP000243719">
    <property type="component" value="Unassembled WGS sequence"/>
</dbReference>
<keyword evidence="4 5" id="KW-0472">Membrane</keyword>
<accession>A0A1H2PT83</accession>
<keyword evidence="7" id="KW-1185">Reference proteome</keyword>
<evidence type="ECO:0000256" key="4">
    <source>
        <dbReference type="ARBA" id="ARBA00023136"/>
    </source>
</evidence>
<feature type="transmembrane region" description="Helical" evidence="5">
    <location>
        <begin position="37"/>
        <end position="62"/>
    </location>
</feature>
<dbReference type="Pfam" id="PF04172">
    <property type="entry name" value="LrgB"/>
    <property type="match status" value="1"/>
</dbReference>
<evidence type="ECO:0000313" key="7">
    <source>
        <dbReference type="Proteomes" id="UP000243719"/>
    </source>
</evidence>
<dbReference type="InterPro" id="IPR007300">
    <property type="entry name" value="CidB/LrgB"/>
</dbReference>
<feature type="transmembrane region" description="Helical" evidence="5">
    <location>
        <begin position="153"/>
        <end position="176"/>
    </location>
</feature>
<feature type="transmembrane region" description="Helical" evidence="5">
    <location>
        <begin position="97"/>
        <end position="117"/>
    </location>
</feature>
<name>A0A1H2PT83_9BURK</name>
<keyword evidence="3 5" id="KW-1133">Transmembrane helix</keyword>
<dbReference type="RefSeq" id="WP_091911171.1">
    <property type="nucleotide sequence ID" value="NZ_FNLO01000011.1"/>
</dbReference>
<protein>
    <submittedName>
        <fullName evidence="6">Effector of murein hydrolase</fullName>
    </submittedName>
</protein>
<sequence>MSIRLLSEPAAAWLCLALTLGLYFLSKRLYRQFGWRLLQPLVIVPAVLGAFLLVTGIPYRVYLEDTGWLGWLLGPATIAFAVPIYERRDVIRRHWLALAIGVSAGVVSAVAGSYGLARLLDLSPDLQRALAIRSISTPFALLVSDQVGTPRDLTAVLVIITGLIGLILGELVLLLLPLRSRLARGALFGAGAHGVGTARARELGNEEGVVASMTMMIAGVTMVLIAPLLSRLLN</sequence>
<evidence type="ECO:0000256" key="1">
    <source>
        <dbReference type="ARBA" id="ARBA00004141"/>
    </source>
</evidence>
<dbReference type="GO" id="GO:0016020">
    <property type="term" value="C:membrane"/>
    <property type="evidence" value="ECO:0007669"/>
    <property type="project" value="UniProtKB-SubCell"/>
</dbReference>
<dbReference type="AlphaFoldDB" id="A0A1H2PT83"/>
<evidence type="ECO:0000313" key="6">
    <source>
        <dbReference type="EMBL" id="SDV50315.1"/>
    </source>
</evidence>
<feature type="transmembrane region" description="Helical" evidence="5">
    <location>
        <begin position="209"/>
        <end position="229"/>
    </location>
</feature>
<organism evidence="6 7">
    <name type="scientific">Chitinasiproducens palmae</name>
    <dbReference type="NCBI Taxonomy" id="1770053"/>
    <lineage>
        <taxon>Bacteria</taxon>
        <taxon>Pseudomonadati</taxon>
        <taxon>Pseudomonadota</taxon>
        <taxon>Betaproteobacteria</taxon>
        <taxon>Burkholderiales</taxon>
        <taxon>Burkholderiaceae</taxon>
        <taxon>Chitinasiproducens</taxon>
    </lineage>
</organism>
<dbReference type="OrthoDB" id="9811701at2"/>
<dbReference type="EMBL" id="FNLO01000011">
    <property type="protein sequence ID" value="SDV50315.1"/>
    <property type="molecule type" value="Genomic_DNA"/>
</dbReference>
<reference evidence="7" key="1">
    <citation type="submission" date="2016-09" db="EMBL/GenBank/DDBJ databases">
        <authorList>
            <person name="Varghese N."/>
            <person name="Submissions S."/>
        </authorList>
    </citation>
    <scope>NUCLEOTIDE SEQUENCE [LARGE SCALE GENOMIC DNA]</scope>
    <source>
        <strain evidence="7">JS23</strain>
    </source>
</reference>
<keyword evidence="6" id="KW-0378">Hydrolase</keyword>
<gene>
    <name evidence="6" type="ORF">SAMN05216551_11187</name>
</gene>
<feature type="transmembrane region" description="Helical" evidence="5">
    <location>
        <begin position="68"/>
        <end position="85"/>
    </location>
</feature>
<feature type="transmembrane region" description="Helical" evidence="5">
    <location>
        <begin position="6"/>
        <end position="25"/>
    </location>
</feature>
<proteinExistence type="predicted"/>